<evidence type="ECO:0000313" key="4">
    <source>
        <dbReference type="Proteomes" id="UP000827092"/>
    </source>
</evidence>
<evidence type="ECO:0000256" key="1">
    <source>
        <dbReference type="SAM" id="Phobius"/>
    </source>
</evidence>
<feature type="domain" description="MSP" evidence="2">
    <location>
        <begin position="68"/>
        <end position="186"/>
    </location>
</feature>
<keyword evidence="4" id="KW-1185">Reference proteome</keyword>
<reference evidence="3 4" key="1">
    <citation type="journal article" date="2022" name="Nat. Ecol. Evol.">
        <title>A masculinizing supergene underlies an exaggerated male reproductive morph in a spider.</title>
        <authorList>
            <person name="Hendrickx F."/>
            <person name="De Corte Z."/>
            <person name="Sonet G."/>
            <person name="Van Belleghem S.M."/>
            <person name="Kostlbacher S."/>
            <person name="Vangestel C."/>
        </authorList>
    </citation>
    <scope>NUCLEOTIDE SEQUENCE [LARGE SCALE GENOMIC DNA]</scope>
    <source>
        <strain evidence="3">W744_W776</strain>
    </source>
</reference>
<dbReference type="InterPro" id="IPR053012">
    <property type="entry name" value="ER-organelle_contact"/>
</dbReference>
<keyword evidence="1" id="KW-0812">Transmembrane</keyword>
<dbReference type="AlphaFoldDB" id="A0AAV6VWQ8"/>
<dbReference type="InterPro" id="IPR000535">
    <property type="entry name" value="MSP_dom"/>
</dbReference>
<evidence type="ECO:0000313" key="3">
    <source>
        <dbReference type="EMBL" id="KAG8200875.1"/>
    </source>
</evidence>
<comment type="caution">
    <text evidence="3">The sequence shown here is derived from an EMBL/GenBank/DDBJ whole genome shotgun (WGS) entry which is preliminary data.</text>
</comment>
<dbReference type="PANTHER" id="PTHR46384">
    <property type="entry name" value="MOTILE SPERM DOMAIN-CONTAINING PROTEIN 2"/>
    <property type="match status" value="1"/>
</dbReference>
<dbReference type="InterPro" id="IPR013783">
    <property type="entry name" value="Ig-like_fold"/>
</dbReference>
<keyword evidence="1" id="KW-0472">Membrane</keyword>
<dbReference type="Gene3D" id="2.60.40.10">
    <property type="entry name" value="Immunoglobulins"/>
    <property type="match status" value="1"/>
</dbReference>
<evidence type="ECO:0000259" key="2">
    <source>
        <dbReference type="PROSITE" id="PS50202"/>
    </source>
</evidence>
<dbReference type="SUPFAM" id="SSF49354">
    <property type="entry name" value="PapD-like"/>
    <property type="match status" value="1"/>
</dbReference>
<dbReference type="GO" id="GO:0012505">
    <property type="term" value="C:endomembrane system"/>
    <property type="evidence" value="ECO:0007669"/>
    <property type="project" value="TreeGrafter"/>
</dbReference>
<feature type="transmembrane region" description="Helical" evidence="1">
    <location>
        <begin position="231"/>
        <end position="250"/>
    </location>
</feature>
<dbReference type="PANTHER" id="PTHR46384:SF1">
    <property type="entry name" value="MOTILE SPERM DOMAIN-CONTAINING PROTEIN 2"/>
    <property type="match status" value="1"/>
</dbReference>
<name>A0AAV6VWQ8_9ARAC</name>
<dbReference type="EMBL" id="JAFNEN010000012">
    <property type="protein sequence ID" value="KAG8200875.1"/>
    <property type="molecule type" value="Genomic_DNA"/>
</dbReference>
<dbReference type="InterPro" id="IPR008962">
    <property type="entry name" value="PapD-like_sf"/>
</dbReference>
<dbReference type="Pfam" id="PF00635">
    <property type="entry name" value="Motile_Sperm"/>
    <property type="match status" value="1"/>
</dbReference>
<organism evidence="3 4">
    <name type="scientific">Oedothorax gibbosus</name>
    <dbReference type="NCBI Taxonomy" id="931172"/>
    <lineage>
        <taxon>Eukaryota</taxon>
        <taxon>Metazoa</taxon>
        <taxon>Ecdysozoa</taxon>
        <taxon>Arthropoda</taxon>
        <taxon>Chelicerata</taxon>
        <taxon>Arachnida</taxon>
        <taxon>Araneae</taxon>
        <taxon>Araneomorphae</taxon>
        <taxon>Entelegynae</taxon>
        <taxon>Araneoidea</taxon>
        <taxon>Linyphiidae</taxon>
        <taxon>Erigoninae</taxon>
        <taxon>Oedothorax</taxon>
    </lineage>
</organism>
<dbReference type="PROSITE" id="PS50202">
    <property type="entry name" value="MSP"/>
    <property type="match status" value="1"/>
</dbReference>
<protein>
    <recommendedName>
        <fullName evidence="2">MSP domain-containing protein</fullName>
    </recommendedName>
</protein>
<dbReference type="GO" id="GO:0140284">
    <property type="term" value="C:endoplasmic reticulum-endosome membrane contact site"/>
    <property type="evidence" value="ECO:0007669"/>
    <property type="project" value="TreeGrafter"/>
</dbReference>
<sequence length="265" mass="29247">MGGTDTTEYIPPTEEDMKNARNATEAKRVHFSHNPETLSAHKGVATENGLNRPSQVVITDDYTVIGGILKISPATVLTFDPPSDSATNDVVIKLSSASDKTISYKVKTNNIESYRVKPSLGIITPGSSIEINVVLLAGFQPQPTDKFLIMAMEINDSTLSIPALNTVWKSSPSRVISDHKLKCVMKQDDQLSKEESELEKSLKNITSMLGNLETKIQSLEAKQSSLHFKQVIMLCLLVFLIFMFFGQILIGRDFSLPTIFPKTEL</sequence>
<proteinExistence type="predicted"/>
<gene>
    <name evidence="3" type="ORF">JTE90_015780</name>
</gene>
<accession>A0AAV6VWQ8</accession>
<dbReference type="Proteomes" id="UP000827092">
    <property type="component" value="Unassembled WGS sequence"/>
</dbReference>
<keyword evidence="1" id="KW-1133">Transmembrane helix</keyword>